<proteinExistence type="predicted"/>
<evidence type="ECO:0000256" key="1">
    <source>
        <dbReference type="SAM" id="MobiDB-lite"/>
    </source>
</evidence>
<reference evidence="2 3" key="1">
    <citation type="submission" date="2021-01" db="EMBL/GenBank/DDBJ databases">
        <title>Whole genome shotgun sequence of Planotetraspora mira NBRC 15435.</title>
        <authorList>
            <person name="Komaki H."/>
            <person name="Tamura T."/>
        </authorList>
    </citation>
    <scope>NUCLEOTIDE SEQUENCE [LARGE SCALE GENOMIC DNA]</scope>
    <source>
        <strain evidence="2 3">NBRC 15435</strain>
    </source>
</reference>
<organism evidence="2 3">
    <name type="scientific">Planotetraspora mira</name>
    <dbReference type="NCBI Taxonomy" id="58121"/>
    <lineage>
        <taxon>Bacteria</taxon>
        <taxon>Bacillati</taxon>
        <taxon>Actinomycetota</taxon>
        <taxon>Actinomycetes</taxon>
        <taxon>Streptosporangiales</taxon>
        <taxon>Streptosporangiaceae</taxon>
        <taxon>Planotetraspora</taxon>
    </lineage>
</organism>
<keyword evidence="3" id="KW-1185">Reference proteome</keyword>
<feature type="region of interest" description="Disordered" evidence="1">
    <location>
        <begin position="107"/>
        <end position="154"/>
    </location>
</feature>
<accession>A0A8J3U9A9</accession>
<dbReference type="EMBL" id="BOOO01000064">
    <property type="protein sequence ID" value="GII34905.1"/>
    <property type="molecule type" value="Genomic_DNA"/>
</dbReference>
<evidence type="ECO:0000313" key="2">
    <source>
        <dbReference type="EMBL" id="GII34905.1"/>
    </source>
</evidence>
<dbReference type="Proteomes" id="UP000650628">
    <property type="component" value="Unassembled WGS sequence"/>
</dbReference>
<dbReference type="AlphaFoldDB" id="A0A8J3U9A9"/>
<sequence length="154" mass="16667">MSKALRGSTDSMEQAHAEWKAVRRAWQGYLAPRPANPSLRQQHLTLVTVGLGRLLYANPLWTPAPQNAAPSMTLDAIAPTPTDMAPLIQATLDAFEALMVIARRDRRDVSHARRPQPVNGGRSGRRAGGVQGVEPAKDSHIVGPQRGCTTSCRS</sequence>
<comment type="caution">
    <text evidence="2">The sequence shown here is derived from an EMBL/GenBank/DDBJ whole genome shotgun (WGS) entry which is preliminary data.</text>
</comment>
<name>A0A8J3U9A9_9ACTN</name>
<gene>
    <name evidence="2" type="ORF">Pmi06nite_83470</name>
</gene>
<protein>
    <submittedName>
        <fullName evidence="2">Uncharacterized protein</fullName>
    </submittedName>
</protein>
<evidence type="ECO:0000313" key="3">
    <source>
        <dbReference type="Proteomes" id="UP000650628"/>
    </source>
</evidence>